<dbReference type="EMBL" id="LKEX01008967">
    <property type="protein sequence ID" value="KYN50030.1"/>
    <property type="molecule type" value="Genomic_DNA"/>
</dbReference>
<evidence type="ECO:0008006" key="3">
    <source>
        <dbReference type="Google" id="ProtNLM"/>
    </source>
</evidence>
<protein>
    <recommendedName>
        <fullName evidence="3">Nuclease HARBI1</fullName>
    </recommendedName>
</protein>
<accession>A0A151K1M7</accession>
<evidence type="ECO:0000313" key="2">
    <source>
        <dbReference type="Proteomes" id="UP000078542"/>
    </source>
</evidence>
<dbReference type="Proteomes" id="UP000078542">
    <property type="component" value="Unassembled WGS sequence"/>
</dbReference>
<evidence type="ECO:0000313" key="1">
    <source>
        <dbReference type="EMBL" id="KYN50030.1"/>
    </source>
</evidence>
<dbReference type="AlphaFoldDB" id="A0A151K1M7"/>
<reference evidence="1 2" key="1">
    <citation type="submission" date="2016-03" db="EMBL/GenBank/DDBJ databases">
        <title>Cyphomyrmex costatus WGS genome.</title>
        <authorList>
            <person name="Nygaard S."/>
            <person name="Hu H."/>
            <person name="Boomsma J."/>
            <person name="Zhang G."/>
        </authorList>
    </citation>
    <scope>NUCLEOTIDE SEQUENCE [LARGE SCALE GENOMIC DNA]</scope>
    <source>
        <strain evidence="1">MS0001</strain>
        <tissue evidence="1">Whole body</tissue>
    </source>
</reference>
<sequence>MQQWKINQIKQKWSKKKKRLWIRQCIREREIKGEASALVQEMRFGDLNWYYNYTRMTPNTFDKLLYLVGPIIQKQDTNFRQTIPPAVRLVITLRYLASGDLMASLAMSYRIGKSTVSGIIQDTCEAIWKVLQQYVLDQPSQQDWIKIEDEFFRRWNFPHCVGAIDGKHVVIQVHLLISLF</sequence>
<gene>
    <name evidence="1" type="ORF">ALC62_00057</name>
</gene>
<comment type="caution">
    <text evidence="1">The sequence shown here is derived from an EMBL/GenBank/DDBJ whole genome shotgun (WGS) entry which is preliminary data.</text>
</comment>
<proteinExistence type="predicted"/>
<keyword evidence="2" id="KW-1185">Reference proteome</keyword>
<organism evidence="1 2">
    <name type="scientific">Cyphomyrmex costatus</name>
    <dbReference type="NCBI Taxonomy" id="456900"/>
    <lineage>
        <taxon>Eukaryota</taxon>
        <taxon>Metazoa</taxon>
        <taxon>Ecdysozoa</taxon>
        <taxon>Arthropoda</taxon>
        <taxon>Hexapoda</taxon>
        <taxon>Insecta</taxon>
        <taxon>Pterygota</taxon>
        <taxon>Neoptera</taxon>
        <taxon>Endopterygota</taxon>
        <taxon>Hymenoptera</taxon>
        <taxon>Apocrita</taxon>
        <taxon>Aculeata</taxon>
        <taxon>Formicoidea</taxon>
        <taxon>Formicidae</taxon>
        <taxon>Myrmicinae</taxon>
        <taxon>Cyphomyrmex</taxon>
    </lineage>
</organism>
<name>A0A151K1M7_9HYME</name>
<dbReference type="STRING" id="456900.A0A151K1M7"/>